<comment type="caution">
    <text evidence="2">The sequence shown here is derived from an EMBL/GenBank/DDBJ whole genome shotgun (WGS) entry which is preliminary data.</text>
</comment>
<feature type="compositionally biased region" description="Basic and acidic residues" evidence="1">
    <location>
        <begin position="143"/>
        <end position="164"/>
    </location>
</feature>
<feature type="region of interest" description="Disordered" evidence="1">
    <location>
        <begin position="142"/>
        <end position="164"/>
    </location>
</feature>
<proteinExistence type="predicted"/>
<dbReference type="EMBL" id="BOPG01000027">
    <property type="protein sequence ID" value="GIJ56851.1"/>
    <property type="molecule type" value="Genomic_DNA"/>
</dbReference>
<dbReference type="RefSeq" id="WP_203995780.1">
    <property type="nucleotide sequence ID" value="NZ_BOPG01000027.1"/>
</dbReference>
<dbReference type="AlphaFoldDB" id="A0A8J3Z3J7"/>
<dbReference type="Proteomes" id="UP000612585">
    <property type="component" value="Unassembled WGS sequence"/>
</dbReference>
<protein>
    <submittedName>
        <fullName evidence="2">Uncharacterized protein</fullName>
    </submittedName>
</protein>
<evidence type="ECO:0000313" key="2">
    <source>
        <dbReference type="EMBL" id="GIJ56851.1"/>
    </source>
</evidence>
<organism evidence="2 3">
    <name type="scientific">Virgisporangium aurantiacum</name>
    <dbReference type="NCBI Taxonomy" id="175570"/>
    <lineage>
        <taxon>Bacteria</taxon>
        <taxon>Bacillati</taxon>
        <taxon>Actinomycetota</taxon>
        <taxon>Actinomycetes</taxon>
        <taxon>Micromonosporales</taxon>
        <taxon>Micromonosporaceae</taxon>
        <taxon>Virgisporangium</taxon>
    </lineage>
</organism>
<reference evidence="2" key="1">
    <citation type="submission" date="2021-01" db="EMBL/GenBank/DDBJ databases">
        <title>Whole genome shotgun sequence of Virgisporangium aurantiacum NBRC 16421.</title>
        <authorList>
            <person name="Komaki H."/>
            <person name="Tamura T."/>
        </authorList>
    </citation>
    <scope>NUCLEOTIDE SEQUENCE</scope>
    <source>
        <strain evidence="2">NBRC 16421</strain>
    </source>
</reference>
<sequence>MANSMIVVALTGDPELRSWVASQGLPVDDAMVGTAPSVDLLSGILAELDWPCAPAEAGGWWRANIDGRDGSYPPVSDMALHDGCLSFRLGPLFGPWEVVRRVAAVCGPQLAVEGGSGSCSVVTAGVSYEDFHQAIAGCPPPADGRDRTWSRPLSPEDRLRHGPSDLNEIRRADRHVTVEESLAYACTGRVGCGSEAMAVGHAIQAYRRDPDRDDAGRHPLLLDEARYRNVVELLRRHLADTAVPIPELVWAFGQADGVEEDLTQLADRLREDPTAAATLDMAEVFIRRTNSS</sequence>
<evidence type="ECO:0000313" key="3">
    <source>
        <dbReference type="Proteomes" id="UP000612585"/>
    </source>
</evidence>
<name>A0A8J3Z3J7_9ACTN</name>
<accession>A0A8J3Z3J7</accession>
<gene>
    <name evidence="2" type="ORF">Vau01_043670</name>
</gene>
<keyword evidence="3" id="KW-1185">Reference proteome</keyword>
<evidence type="ECO:0000256" key="1">
    <source>
        <dbReference type="SAM" id="MobiDB-lite"/>
    </source>
</evidence>